<name>A0ACB5SSL9_AMBMO</name>
<reference evidence="1" key="1">
    <citation type="submission" date="2023-04" db="EMBL/GenBank/DDBJ databases">
        <title>Ambrosiozyma monospora NBRC 10751.</title>
        <authorList>
            <person name="Ichikawa N."/>
            <person name="Sato H."/>
            <person name="Tonouchi N."/>
        </authorList>
    </citation>
    <scope>NUCLEOTIDE SEQUENCE</scope>
    <source>
        <strain evidence="1">NBRC 10751</strain>
    </source>
</reference>
<dbReference type="EMBL" id="BSXS01000277">
    <property type="protein sequence ID" value="GME71763.1"/>
    <property type="molecule type" value="Genomic_DNA"/>
</dbReference>
<evidence type="ECO:0000313" key="2">
    <source>
        <dbReference type="Proteomes" id="UP001165064"/>
    </source>
</evidence>
<evidence type="ECO:0000313" key="1">
    <source>
        <dbReference type="EMBL" id="GME71763.1"/>
    </source>
</evidence>
<keyword evidence="2" id="KW-1185">Reference proteome</keyword>
<comment type="caution">
    <text evidence="1">The sequence shown here is derived from an EMBL/GenBank/DDBJ whole genome shotgun (WGS) entry which is preliminary data.</text>
</comment>
<accession>A0ACB5SSL9</accession>
<gene>
    <name evidence="1" type="ORF">Amon02_000070400</name>
</gene>
<organism evidence="1 2">
    <name type="scientific">Ambrosiozyma monospora</name>
    <name type="common">Yeast</name>
    <name type="synonym">Endomycopsis monosporus</name>
    <dbReference type="NCBI Taxonomy" id="43982"/>
    <lineage>
        <taxon>Eukaryota</taxon>
        <taxon>Fungi</taxon>
        <taxon>Dikarya</taxon>
        <taxon>Ascomycota</taxon>
        <taxon>Saccharomycotina</taxon>
        <taxon>Pichiomycetes</taxon>
        <taxon>Pichiales</taxon>
        <taxon>Pichiaceae</taxon>
        <taxon>Ambrosiozyma</taxon>
    </lineage>
</organism>
<protein>
    <submittedName>
        <fullName evidence="1">Unnamed protein product</fullName>
    </submittedName>
</protein>
<sequence length="117" mass="12891">MPVKGNAAGNHHDWLDLAGENLQPLPLPEGFTLKGYVAFIVCTVIALIGLKSIYSYGMDDVKVGGSPLDDEKLVVKKLLIDLINEEQSGKIKKPAKKLEIRKMIDELSELDKKFATL</sequence>
<proteinExistence type="predicted"/>
<dbReference type="Proteomes" id="UP001165064">
    <property type="component" value="Unassembled WGS sequence"/>
</dbReference>